<dbReference type="Proteomes" id="UP000291343">
    <property type="component" value="Unassembled WGS sequence"/>
</dbReference>
<sequence length="290" mass="31580">MFVRPVCTGYGGCISRLVIGKKEVDIIKETLTKEGVTDCETCAVNPCENNGVCQEAQTKQGYKCICPRGFRGENCSYIGDPCYQGACGSGKCVSSGSGLKCMCPLNKAGDRCERSISIVQPAFSGESYLAYPAPKANHKLKIALKINPSEVSDSLLLYSAQNEQGTGDFVSLSIKDRHVEFRFNSGQGPVILRSRHELKPGHWVTISAVRDQKEDGRTIHSRLAVDKEAHVSKSEPPHKAALSLRTFVFVGGINRQSGMRLAPDVGILTTDGHSRLSKKTLSCRCRLPEK</sequence>
<proteinExistence type="predicted"/>
<dbReference type="Gene3D" id="2.60.120.200">
    <property type="match status" value="1"/>
</dbReference>
<keyword evidence="2" id="KW-0245">EGF-like domain</keyword>
<feature type="domain" description="EGF-like" evidence="4">
    <location>
        <begin position="78"/>
        <end position="113"/>
    </location>
</feature>
<feature type="disulfide bond" evidence="2">
    <location>
        <begin position="82"/>
        <end position="92"/>
    </location>
</feature>
<comment type="caution">
    <text evidence="2">Lacks conserved residue(s) required for the propagation of feature annotation.</text>
</comment>
<feature type="disulfide bond" evidence="2">
    <location>
        <begin position="47"/>
        <end position="64"/>
    </location>
</feature>
<name>A0A482X8F7_LAOST</name>
<dbReference type="PROSITE" id="PS01186">
    <property type="entry name" value="EGF_2"/>
    <property type="match status" value="1"/>
</dbReference>
<dbReference type="CDD" id="cd00054">
    <property type="entry name" value="EGF_CA"/>
    <property type="match status" value="1"/>
</dbReference>
<dbReference type="Gene3D" id="2.10.25.10">
    <property type="entry name" value="Laminin"/>
    <property type="match status" value="1"/>
</dbReference>
<feature type="domain" description="Laminin G" evidence="3">
    <location>
        <begin position="118"/>
        <end position="290"/>
    </location>
</feature>
<dbReference type="InterPro" id="IPR009030">
    <property type="entry name" value="Growth_fac_rcpt_cys_sf"/>
</dbReference>
<dbReference type="PROSITE" id="PS50026">
    <property type="entry name" value="EGF_3"/>
    <property type="match status" value="2"/>
</dbReference>
<evidence type="ECO:0000259" key="3">
    <source>
        <dbReference type="PROSITE" id="PS50025"/>
    </source>
</evidence>
<protein>
    <recommendedName>
        <fullName evidence="7">EGF-like domain-containing protein</fullName>
    </recommendedName>
</protein>
<dbReference type="CDD" id="cd00110">
    <property type="entry name" value="LamG"/>
    <property type="match status" value="1"/>
</dbReference>
<dbReference type="SMART" id="SM00181">
    <property type="entry name" value="EGF"/>
    <property type="match status" value="2"/>
</dbReference>
<dbReference type="GO" id="GO:0016020">
    <property type="term" value="C:membrane"/>
    <property type="evidence" value="ECO:0007669"/>
    <property type="project" value="UniProtKB-SubCell"/>
</dbReference>
<evidence type="ECO:0000259" key="4">
    <source>
        <dbReference type="PROSITE" id="PS50026"/>
    </source>
</evidence>
<evidence type="ECO:0000256" key="1">
    <source>
        <dbReference type="ARBA" id="ARBA00023157"/>
    </source>
</evidence>
<dbReference type="SMART" id="SM00282">
    <property type="entry name" value="LamG"/>
    <property type="match status" value="1"/>
</dbReference>
<feature type="domain" description="EGF-like" evidence="4">
    <location>
        <begin position="38"/>
        <end position="76"/>
    </location>
</feature>
<keyword evidence="6" id="KW-1185">Reference proteome</keyword>
<dbReference type="PANTHER" id="PTHR15036">
    <property type="entry name" value="PIKACHURIN-LIKE PROTEIN"/>
    <property type="match status" value="1"/>
</dbReference>
<dbReference type="InterPro" id="IPR001791">
    <property type="entry name" value="Laminin_G"/>
</dbReference>
<dbReference type="SUPFAM" id="SSF57184">
    <property type="entry name" value="Growth factor receptor domain"/>
    <property type="match status" value="1"/>
</dbReference>
<evidence type="ECO:0000313" key="6">
    <source>
        <dbReference type="Proteomes" id="UP000291343"/>
    </source>
</evidence>
<evidence type="ECO:0000313" key="5">
    <source>
        <dbReference type="EMBL" id="RZF41996.1"/>
    </source>
</evidence>
<feature type="disulfide bond" evidence="2">
    <location>
        <begin position="103"/>
        <end position="112"/>
    </location>
</feature>
<dbReference type="AlphaFoldDB" id="A0A482X8F7"/>
<gene>
    <name evidence="5" type="ORF">LSTR_LSTR014481</name>
</gene>
<dbReference type="InterPro" id="IPR050372">
    <property type="entry name" value="Neurexin-related_CASP"/>
</dbReference>
<dbReference type="PANTHER" id="PTHR15036:SF85">
    <property type="entry name" value="SP2353, ISOFORM A"/>
    <property type="match status" value="1"/>
</dbReference>
<dbReference type="STRING" id="195883.A0A482X8F7"/>
<organism evidence="5 6">
    <name type="scientific">Laodelphax striatellus</name>
    <name type="common">Small brown planthopper</name>
    <name type="synonym">Delphax striatella</name>
    <dbReference type="NCBI Taxonomy" id="195883"/>
    <lineage>
        <taxon>Eukaryota</taxon>
        <taxon>Metazoa</taxon>
        <taxon>Ecdysozoa</taxon>
        <taxon>Arthropoda</taxon>
        <taxon>Hexapoda</taxon>
        <taxon>Insecta</taxon>
        <taxon>Pterygota</taxon>
        <taxon>Neoptera</taxon>
        <taxon>Paraneoptera</taxon>
        <taxon>Hemiptera</taxon>
        <taxon>Auchenorrhyncha</taxon>
        <taxon>Fulgoroidea</taxon>
        <taxon>Delphacidae</taxon>
        <taxon>Criomorphinae</taxon>
        <taxon>Laodelphax</taxon>
    </lineage>
</organism>
<dbReference type="InterPro" id="IPR000742">
    <property type="entry name" value="EGF"/>
</dbReference>
<dbReference type="PROSITE" id="PS00022">
    <property type="entry name" value="EGF_1"/>
    <property type="match status" value="2"/>
</dbReference>
<dbReference type="Pfam" id="PF00054">
    <property type="entry name" value="Laminin_G_1"/>
    <property type="match status" value="1"/>
</dbReference>
<dbReference type="OrthoDB" id="10055367at2759"/>
<dbReference type="InterPro" id="IPR013320">
    <property type="entry name" value="ConA-like_dom_sf"/>
</dbReference>
<evidence type="ECO:0000256" key="2">
    <source>
        <dbReference type="PROSITE-ProRule" id="PRU00076"/>
    </source>
</evidence>
<dbReference type="SUPFAM" id="SSF49899">
    <property type="entry name" value="Concanavalin A-like lectins/glucanases"/>
    <property type="match status" value="1"/>
</dbReference>
<comment type="caution">
    <text evidence="5">The sequence shown here is derived from an EMBL/GenBank/DDBJ whole genome shotgun (WGS) entry which is preliminary data.</text>
</comment>
<dbReference type="PROSITE" id="PS50025">
    <property type="entry name" value="LAM_G_DOMAIN"/>
    <property type="match status" value="1"/>
</dbReference>
<feature type="disulfide bond" evidence="2">
    <location>
        <begin position="66"/>
        <end position="75"/>
    </location>
</feature>
<keyword evidence="1 2" id="KW-1015">Disulfide bond</keyword>
<dbReference type="Pfam" id="PF00008">
    <property type="entry name" value="EGF"/>
    <property type="match status" value="1"/>
</dbReference>
<dbReference type="InParanoid" id="A0A482X8F7"/>
<dbReference type="EMBL" id="QKKF02015659">
    <property type="protein sequence ID" value="RZF41996.1"/>
    <property type="molecule type" value="Genomic_DNA"/>
</dbReference>
<evidence type="ECO:0008006" key="7">
    <source>
        <dbReference type="Google" id="ProtNLM"/>
    </source>
</evidence>
<reference evidence="5 6" key="1">
    <citation type="journal article" date="2017" name="Gigascience">
        <title>Genome sequence of the small brown planthopper, Laodelphax striatellus.</title>
        <authorList>
            <person name="Zhu J."/>
            <person name="Jiang F."/>
            <person name="Wang X."/>
            <person name="Yang P."/>
            <person name="Bao Y."/>
            <person name="Zhao W."/>
            <person name="Wang W."/>
            <person name="Lu H."/>
            <person name="Wang Q."/>
            <person name="Cui N."/>
            <person name="Li J."/>
            <person name="Chen X."/>
            <person name="Luo L."/>
            <person name="Yu J."/>
            <person name="Kang L."/>
            <person name="Cui F."/>
        </authorList>
    </citation>
    <scope>NUCLEOTIDE SEQUENCE [LARGE SCALE GENOMIC DNA]</scope>
    <source>
        <strain evidence="5">Lst14</strain>
    </source>
</reference>
<accession>A0A482X8F7</accession>